<reference evidence="5" key="1">
    <citation type="journal article" date="2012" name="Science">
        <title>Fermentation, hydrogen, and sulfur metabolism in multiple uncultivated bacterial phyla.</title>
        <authorList>
            <person name="Wrighton K.C."/>
            <person name="Thomas B.C."/>
            <person name="Sharon I."/>
            <person name="Miller C.S."/>
            <person name="Castelle C.J."/>
            <person name="VerBerkmoes N.C."/>
            <person name="Wilkins M.J."/>
            <person name="Hettich R.L."/>
            <person name="Lipton M.S."/>
            <person name="Williams K.H."/>
            <person name="Long P.E."/>
            <person name="Banfield J.F."/>
        </authorList>
    </citation>
    <scope>NUCLEOTIDE SEQUENCE [LARGE SCALE GENOMIC DNA]</scope>
</reference>
<evidence type="ECO:0000256" key="2">
    <source>
        <dbReference type="ARBA" id="ARBA00022679"/>
    </source>
</evidence>
<comment type="caution">
    <text evidence="5">The sequence shown here is derived from an EMBL/GenBank/DDBJ whole genome shotgun (WGS) entry which is preliminary data.</text>
</comment>
<evidence type="ECO:0000313" key="5">
    <source>
        <dbReference type="EMBL" id="EKD44403.1"/>
    </source>
</evidence>
<accession>K1ZIZ2</accession>
<organism evidence="5">
    <name type="scientific">uncultured bacterium</name>
    <name type="common">gcode 4</name>
    <dbReference type="NCBI Taxonomy" id="1234023"/>
    <lineage>
        <taxon>Bacteria</taxon>
        <taxon>environmental samples</taxon>
    </lineage>
</organism>
<dbReference type="Gene3D" id="3.40.50.150">
    <property type="entry name" value="Vaccinia Virus protein VP39"/>
    <property type="match status" value="1"/>
</dbReference>
<dbReference type="AlphaFoldDB" id="K1ZIZ2"/>
<dbReference type="GO" id="GO:0032259">
    <property type="term" value="P:methylation"/>
    <property type="evidence" value="ECO:0007669"/>
    <property type="project" value="UniProtKB-KW"/>
</dbReference>
<gene>
    <name evidence="5" type="ORF">ACD_71C00149G0004</name>
</gene>
<dbReference type="Pfam" id="PF08241">
    <property type="entry name" value="Methyltransf_11"/>
    <property type="match status" value="1"/>
</dbReference>
<dbReference type="CDD" id="cd02440">
    <property type="entry name" value="AdoMet_MTases"/>
    <property type="match status" value="1"/>
</dbReference>
<keyword evidence="1 5" id="KW-0489">Methyltransferase</keyword>
<dbReference type="PANTHER" id="PTHR43464">
    <property type="entry name" value="METHYLTRANSFERASE"/>
    <property type="match status" value="1"/>
</dbReference>
<proteinExistence type="predicted"/>
<evidence type="ECO:0000259" key="4">
    <source>
        <dbReference type="Pfam" id="PF08241"/>
    </source>
</evidence>
<dbReference type="GO" id="GO:0008757">
    <property type="term" value="F:S-adenosylmethionine-dependent methyltransferase activity"/>
    <property type="evidence" value="ECO:0007669"/>
    <property type="project" value="InterPro"/>
</dbReference>
<dbReference type="PANTHER" id="PTHR43464:SF19">
    <property type="entry name" value="UBIQUINONE BIOSYNTHESIS O-METHYLTRANSFERASE, MITOCHONDRIAL"/>
    <property type="match status" value="1"/>
</dbReference>
<dbReference type="SUPFAM" id="SSF53335">
    <property type="entry name" value="S-adenosyl-L-methionine-dependent methyltransferases"/>
    <property type="match status" value="1"/>
</dbReference>
<evidence type="ECO:0000256" key="3">
    <source>
        <dbReference type="ARBA" id="ARBA00022691"/>
    </source>
</evidence>
<keyword evidence="3" id="KW-0949">S-adenosyl-L-methionine</keyword>
<dbReference type="EMBL" id="AMFJ01028880">
    <property type="protein sequence ID" value="EKD44403.1"/>
    <property type="molecule type" value="Genomic_DNA"/>
</dbReference>
<feature type="non-terminal residue" evidence="5">
    <location>
        <position position="1"/>
    </location>
</feature>
<feature type="domain" description="Methyltransferase type 11" evidence="4">
    <location>
        <begin position="4"/>
        <end position="92"/>
    </location>
</feature>
<keyword evidence="2 5" id="KW-0808">Transferase</keyword>
<dbReference type="InterPro" id="IPR013216">
    <property type="entry name" value="Methyltransf_11"/>
</dbReference>
<protein>
    <submittedName>
        <fullName evidence="5">Methyltransferase type 11</fullName>
    </submittedName>
</protein>
<name>K1ZIZ2_9BACT</name>
<sequence>KILLDIWCGLGYHLKTYSLNTKQSYGIDLSEKNIEFAKTNTPKSILFVGNFLDFDFWDKKFDVIAASLVLHYCSLSEKKTFFEKVYRLLNDGWIFIWSHKNPVIEWINFTTESEDDYLDVWKIQKTNGYYENDKLKYKTFFWFEMPKYHTTMEKFMELIIQNNFKIIDYSDCFPDPKSRQINQKEFEYYSLLPQFMICKLQK</sequence>
<evidence type="ECO:0000256" key="1">
    <source>
        <dbReference type="ARBA" id="ARBA00022603"/>
    </source>
</evidence>
<dbReference type="InterPro" id="IPR029063">
    <property type="entry name" value="SAM-dependent_MTases_sf"/>
</dbReference>